<feature type="transmembrane region" description="Helical" evidence="1">
    <location>
        <begin position="202"/>
        <end position="223"/>
    </location>
</feature>
<proteinExistence type="predicted"/>
<keyword evidence="3" id="KW-1185">Reference proteome</keyword>
<dbReference type="EMBL" id="GL380195">
    <property type="protein sequence ID" value="EGT50059.1"/>
    <property type="molecule type" value="Genomic_DNA"/>
</dbReference>
<dbReference type="InParanoid" id="G0PB01"/>
<evidence type="ECO:0000256" key="1">
    <source>
        <dbReference type="SAM" id="Phobius"/>
    </source>
</evidence>
<feature type="transmembrane region" description="Helical" evidence="1">
    <location>
        <begin position="7"/>
        <end position="30"/>
    </location>
</feature>
<protein>
    <submittedName>
        <fullName evidence="2">Uncharacterized protein</fullName>
    </submittedName>
</protein>
<keyword evidence="1" id="KW-0812">Transmembrane</keyword>
<gene>
    <name evidence="2" type="ORF">CAEBREN_22444</name>
</gene>
<name>G0PB01_CAEBE</name>
<feature type="transmembrane region" description="Helical" evidence="1">
    <location>
        <begin position="42"/>
        <end position="63"/>
    </location>
</feature>
<feature type="transmembrane region" description="Helical" evidence="1">
    <location>
        <begin position="130"/>
        <end position="153"/>
    </location>
</feature>
<evidence type="ECO:0000313" key="3">
    <source>
        <dbReference type="Proteomes" id="UP000008068"/>
    </source>
</evidence>
<feature type="transmembrane region" description="Helical" evidence="1">
    <location>
        <begin position="159"/>
        <end position="182"/>
    </location>
</feature>
<reference evidence="3" key="1">
    <citation type="submission" date="2011-07" db="EMBL/GenBank/DDBJ databases">
        <authorList>
            <consortium name="Caenorhabditis brenneri Sequencing and Analysis Consortium"/>
            <person name="Wilson R.K."/>
        </authorList>
    </citation>
    <scope>NUCLEOTIDE SEQUENCE [LARGE SCALE GENOMIC DNA]</scope>
    <source>
        <strain evidence="3">PB2801</strain>
    </source>
</reference>
<sequence length="246" mass="28545">MARLHSYLAYTTTFFYALLSFFTVIIGVAVLENYFNILDETLYWKTFAACSFAVGFVTGFRIFKNFLHHKLNTYTDTLPTHKILIWCGWKYLIMSWYRPWLQEFFCDNFQMQHHIILIEMSKLPTHFGDIVTFLYMALSFVTMIIGVAVLQAYPSDSNAQLFMGTLFACFFIVGIVIGFRSFVNFLHRKLNTSTETLLTQKILIGCGGAYLIASVPCIGVFWWDEEDTGPRMRDLSSNVQYYNENP</sequence>
<keyword evidence="1" id="KW-1133">Transmembrane helix</keyword>
<dbReference type="HOGENOM" id="CLU_1129932_0_0_1"/>
<keyword evidence="1" id="KW-0472">Membrane</keyword>
<organism evidence="3">
    <name type="scientific">Caenorhabditis brenneri</name>
    <name type="common">Nematode worm</name>
    <dbReference type="NCBI Taxonomy" id="135651"/>
    <lineage>
        <taxon>Eukaryota</taxon>
        <taxon>Metazoa</taxon>
        <taxon>Ecdysozoa</taxon>
        <taxon>Nematoda</taxon>
        <taxon>Chromadorea</taxon>
        <taxon>Rhabditida</taxon>
        <taxon>Rhabditina</taxon>
        <taxon>Rhabditomorpha</taxon>
        <taxon>Rhabditoidea</taxon>
        <taxon>Rhabditidae</taxon>
        <taxon>Peloderinae</taxon>
        <taxon>Caenorhabditis</taxon>
    </lineage>
</organism>
<dbReference type="AlphaFoldDB" id="G0PB01"/>
<evidence type="ECO:0000313" key="2">
    <source>
        <dbReference type="EMBL" id="EGT50059.1"/>
    </source>
</evidence>
<dbReference type="Proteomes" id="UP000008068">
    <property type="component" value="Unassembled WGS sequence"/>
</dbReference>
<accession>G0PB01</accession>